<dbReference type="EMBL" id="STGU01000002">
    <property type="protein sequence ID" value="THV38064.1"/>
    <property type="molecule type" value="Genomic_DNA"/>
</dbReference>
<protein>
    <submittedName>
        <fullName evidence="3">Type II toxin-antitoxin system RelE/ParE family toxin</fullName>
    </submittedName>
</protein>
<gene>
    <name evidence="3" type="ORF">FAA86_04480</name>
</gene>
<evidence type="ECO:0000313" key="3">
    <source>
        <dbReference type="EMBL" id="THV38064.1"/>
    </source>
</evidence>
<evidence type="ECO:0000256" key="1">
    <source>
        <dbReference type="ARBA" id="ARBA00006226"/>
    </source>
</evidence>
<dbReference type="Proteomes" id="UP000307378">
    <property type="component" value="Unassembled WGS sequence"/>
</dbReference>
<organism evidence="3 4">
    <name type="scientific">Rhizobium rosettiformans W3</name>
    <dbReference type="NCBI Taxonomy" id="538378"/>
    <lineage>
        <taxon>Bacteria</taxon>
        <taxon>Pseudomonadati</taxon>
        <taxon>Pseudomonadota</taxon>
        <taxon>Alphaproteobacteria</taxon>
        <taxon>Hyphomicrobiales</taxon>
        <taxon>Rhizobiaceae</taxon>
        <taxon>Rhizobium/Agrobacterium group</taxon>
        <taxon>Rhizobium</taxon>
    </lineage>
</organism>
<dbReference type="AlphaFoldDB" id="A0A4S8QC63"/>
<dbReference type="InterPro" id="IPR007712">
    <property type="entry name" value="RelE/ParE_toxin"/>
</dbReference>
<comment type="similarity">
    <text evidence="1">Belongs to the RelE toxin family.</text>
</comment>
<dbReference type="InterPro" id="IPR035093">
    <property type="entry name" value="RelE/ParE_toxin_dom_sf"/>
</dbReference>
<dbReference type="RefSeq" id="WP_136538553.1">
    <property type="nucleotide sequence ID" value="NZ_STGU01000002.1"/>
</dbReference>
<dbReference type="Gene3D" id="3.30.2310.20">
    <property type="entry name" value="RelE-like"/>
    <property type="match status" value="1"/>
</dbReference>
<comment type="caution">
    <text evidence="3">The sequence shown here is derived from an EMBL/GenBank/DDBJ whole genome shotgun (WGS) entry which is preliminary data.</text>
</comment>
<reference evidence="3 4" key="1">
    <citation type="submission" date="2019-04" db="EMBL/GenBank/DDBJ databases">
        <title>genome sequence of strain W3.</title>
        <authorList>
            <person name="Gao J."/>
            <person name="Sun J."/>
        </authorList>
    </citation>
    <scope>NUCLEOTIDE SEQUENCE [LARGE SCALE GENOMIC DNA]</scope>
    <source>
        <strain evidence="3 4">W3</strain>
    </source>
</reference>
<dbReference type="InterPro" id="IPR051803">
    <property type="entry name" value="TA_system_RelE-like_toxin"/>
</dbReference>
<dbReference type="PANTHER" id="PTHR33755:SF7">
    <property type="entry name" value="TOXIN MODULE OF TOXIN-ANTITOXIN SYSTEM RELE_STBE FAMILY"/>
    <property type="match status" value="1"/>
</dbReference>
<accession>A0A4S8QC63</accession>
<sequence length="106" mass="11867">MRPIRLSRKAAAFVRRESAYLKDHSPAAARSFLQVMKRARQPLQDFPDAGNTQHGLQIAGFRTLVVGDYLIDYRVADARVEIATIRHGRMQIVLPEIDEPGPSAPT</sequence>
<name>A0A4S8QC63_9HYPH</name>
<evidence type="ECO:0000313" key="4">
    <source>
        <dbReference type="Proteomes" id="UP000307378"/>
    </source>
</evidence>
<proteinExistence type="inferred from homology"/>
<evidence type="ECO:0000256" key="2">
    <source>
        <dbReference type="ARBA" id="ARBA00022649"/>
    </source>
</evidence>
<dbReference type="PANTHER" id="PTHR33755">
    <property type="entry name" value="TOXIN PARE1-RELATED"/>
    <property type="match status" value="1"/>
</dbReference>
<keyword evidence="2" id="KW-1277">Toxin-antitoxin system</keyword>
<dbReference type="Pfam" id="PF05016">
    <property type="entry name" value="ParE_toxin"/>
    <property type="match status" value="1"/>
</dbReference>